<dbReference type="RefSeq" id="XP_013762224.1">
    <property type="nucleotide sequence ID" value="XM_013906770.1"/>
</dbReference>
<dbReference type="AlphaFoldDB" id="A0A0L0DJG7"/>
<evidence type="ECO:0000256" key="1">
    <source>
        <dbReference type="SAM" id="MobiDB-lite"/>
    </source>
</evidence>
<dbReference type="Proteomes" id="UP000054408">
    <property type="component" value="Unassembled WGS sequence"/>
</dbReference>
<feature type="compositionally biased region" description="Gly residues" evidence="1">
    <location>
        <begin position="53"/>
        <end position="75"/>
    </location>
</feature>
<dbReference type="GeneID" id="25560821"/>
<evidence type="ECO:0000313" key="2">
    <source>
        <dbReference type="EMBL" id="KNC52221.1"/>
    </source>
</evidence>
<dbReference type="EMBL" id="GL349436">
    <property type="protein sequence ID" value="KNC52221.1"/>
    <property type="molecule type" value="Genomic_DNA"/>
</dbReference>
<feature type="compositionally biased region" description="Low complexity" evidence="1">
    <location>
        <begin position="33"/>
        <end position="52"/>
    </location>
</feature>
<feature type="compositionally biased region" description="Acidic residues" evidence="1">
    <location>
        <begin position="142"/>
        <end position="154"/>
    </location>
</feature>
<sequence length="154" mass="15547">MADPVVHLGMEREPERAAKLARFMAQAAAAAEASEAAQAAEAAQTANATDTAGGNGTGASGGDEGSGSAGAGAIAGDGDETARLVAIGEQDDIYAEVGDEYEVTATDHINAKLLSSFKSFLETGNQPAAMTVACEKGKDEGSADDSWDDDDDDF</sequence>
<evidence type="ECO:0000313" key="3">
    <source>
        <dbReference type="Proteomes" id="UP000054408"/>
    </source>
</evidence>
<name>A0A0L0DJG7_THETB</name>
<feature type="region of interest" description="Disordered" evidence="1">
    <location>
        <begin position="33"/>
        <end position="76"/>
    </location>
</feature>
<keyword evidence="3" id="KW-1185">Reference proteome</keyword>
<reference evidence="2 3" key="1">
    <citation type="submission" date="2010-05" db="EMBL/GenBank/DDBJ databases">
        <title>The Genome Sequence of Thecamonas trahens ATCC 50062.</title>
        <authorList>
            <consortium name="The Broad Institute Genome Sequencing Platform"/>
            <person name="Russ C."/>
            <person name="Cuomo C."/>
            <person name="Shea T."/>
            <person name="Young S.K."/>
            <person name="Zeng Q."/>
            <person name="Koehrsen M."/>
            <person name="Haas B."/>
            <person name="Borodovsky M."/>
            <person name="Guigo R."/>
            <person name="Alvarado L."/>
            <person name="Berlin A."/>
            <person name="Bochicchio J."/>
            <person name="Borenstein D."/>
            <person name="Chapman S."/>
            <person name="Chen Z."/>
            <person name="Freedman E."/>
            <person name="Gellesch M."/>
            <person name="Goldberg J."/>
            <person name="Griggs A."/>
            <person name="Gujja S."/>
            <person name="Heilman E."/>
            <person name="Heiman D."/>
            <person name="Hepburn T."/>
            <person name="Howarth C."/>
            <person name="Jen D."/>
            <person name="Larson L."/>
            <person name="Mehta T."/>
            <person name="Park D."/>
            <person name="Pearson M."/>
            <person name="Roberts A."/>
            <person name="Saif S."/>
            <person name="Shenoy N."/>
            <person name="Sisk P."/>
            <person name="Stolte C."/>
            <person name="Sykes S."/>
            <person name="Thomson T."/>
            <person name="Walk T."/>
            <person name="White J."/>
            <person name="Yandava C."/>
            <person name="Burger G."/>
            <person name="Gray M.W."/>
            <person name="Holland P.W.H."/>
            <person name="King N."/>
            <person name="Lang F.B.F."/>
            <person name="Roger A.J."/>
            <person name="Ruiz-Trillo I."/>
            <person name="Lander E."/>
            <person name="Nusbaum C."/>
        </authorList>
    </citation>
    <scope>NUCLEOTIDE SEQUENCE [LARGE SCALE GENOMIC DNA]</scope>
    <source>
        <strain evidence="2 3">ATCC 50062</strain>
    </source>
</reference>
<gene>
    <name evidence="2" type="ORF">AMSG_01049</name>
</gene>
<organism evidence="2 3">
    <name type="scientific">Thecamonas trahens ATCC 50062</name>
    <dbReference type="NCBI Taxonomy" id="461836"/>
    <lineage>
        <taxon>Eukaryota</taxon>
        <taxon>Apusozoa</taxon>
        <taxon>Apusomonadida</taxon>
        <taxon>Apusomonadidae</taxon>
        <taxon>Thecamonas</taxon>
    </lineage>
</organism>
<proteinExistence type="predicted"/>
<accession>A0A0L0DJG7</accession>
<feature type="region of interest" description="Disordered" evidence="1">
    <location>
        <begin position="135"/>
        <end position="154"/>
    </location>
</feature>
<protein>
    <submittedName>
        <fullName evidence="2">Uncharacterized protein</fullName>
    </submittedName>
</protein>